<proteinExistence type="predicted"/>
<gene>
    <name evidence="1" type="ORF">TSA66_09405</name>
</gene>
<dbReference type="Proteomes" id="UP000031572">
    <property type="component" value="Unassembled WGS sequence"/>
</dbReference>
<dbReference type="EMBL" id="JWJG01000028">
    <property type="protein sequence ID" value="KIF80984.1"/>
    <property type="molecule type" value="Genomic_DNA"/>
</dbReference>
<evidence type="ECO:0000313" key="2">
    <source>
        <dbReference type="Proteomes" id="UP000031572"/>
    </source>
</evidence>
<evidence type="ECO:0000313" key="1">
    <source>
        <dbReference type="EMBL" id="KIF80984.1"/>
    </source>
</evidence>
<sequence>MPEKSTRTEARSPKASYAIVEFSSTQEPYYFKASELDEKPQVLADIASDLASRLTGELPQSGVLRLLINERGEIDQVVIDESGFSEANQRLVQDAFSKMKFHAGKIAGNPVKSELKIEISLENIVARPYSE</sequence>
<dbReference type="AlphaFoldDB" id="A0A0C2BLX9"/>
<comment type="caution">
    <text evidence="1">The sequence shown here is derived from an EMBL/GenBank/DDBJ whole genome shotgun (WGS) entry which is preliminary data.</text>
</comment>
<protein>
    <recommendedName>
        <fullName evidence="3">TonB C-terminal domain-containing protein</fullName>
    </recommendedName>
</protein>
<organism evidence="1 2">
    <name type="scientific">Noviherbaspirillum autotrophicum</name>
    <dbReference type="NCBI Taxonomy" id="709839"/>
    <lineage>
        <taxon>Bacteria</taxon>
        <taxon>Pseudomonadati</taxon>
        <taxon>Pseudomonadota</taxon>
        <taxon>Betaproteobacteria</taxon>
        <taxon>Burkholderiales</taxon>
        <taxon>Oxalobacteraceae</taxon>
        <taxon>Noviherbaspirillum</taxon>
    </lineage>
</organism>
<name>A0A0C2BLX9_9BURK</name>
<accession>A0A0C2BLX9</accession>
<evidence type="ECO:0008006" key="3">
    <source>
        <dbReference type="Google" id="ProtNLM"/>
    </source>
</evidence>
<reference evidence="1 2" key="1">
    <citation type="submission" date="2014-12" db="EMBL/GenBank/DDBJ databases">
        <title>Denitrispirillum autotrophicum gen. nov., sp. nov., Denitrifying, Facultatively Autotrophic Bacteria Isolated from Rice Paddy Soil.</title>
        <authorList>
            <person name="Ishii S."/>
            <person name="Ashida N."/>
            <person name="Ohno H."/>
            <person name="Otsuka S."/>
            <person name="Yokota A."/>
            <person name="Senoo K."/>
        </authorList>
    </citation>
    <scope>NUCLEOTIDE SEQUENCE [LARGE SCALE GENOMIC DNA]</scope>
    <source>
        <strain evidence="1 2">TSA66</strain>
    </source>
</reference>
<keyword evidence="2" id="KW-1185">Reference proteome</keyword>